<dbReference type="CDD" id="cd00143">
    <property type="entry name" value="PP2Cc"/>
    <property type="match status" value="1"/>
</dbReference>
<proteinExistence type="predicted"/>
<feature type="compositionally biased region" description="Acidic residues" evidence="1">
    <location>
        <begin position="228"/>
        <end position="263"/>
    </location>
</feature>
<feature type="domain" description="PPM-type phosphatase" evidence="2">
    <location>
        <begin position="525"/>
        <end position="887"/>
    </location>
</feature>
<dbReference type="GO" id="GO:0004741">
    <property type="term" value="F:[pyruvate dehydrogenase (acetyl-transferring)]-phosphatase activity"/>
    <property type="evidence" value="ECO:0007669"/>
    <property type="project" value="TreeGrafter"/>
</dbReference>
<reference evidence="3" key="1">
    <citation type="submission" date="2023-02" db="EMBL/GenBank/DDBJ databases">
        <authorList>
            <person name="Palmer J.M."/>
        </authorList>
    </citation>
    <scope>NUCLEOTIDE SEQUENCE</scope>
    <source>
        <strain evidence="3">FW57</strain>
    </source>
</reference>
<accession>A0AAD4I3H0</accession>
<evidence type="ECO:0000313" key="3">
    <source>
        <dbReference type="EMBL" id="KAG7294197.1"/>
    </source>
</evidence>
<dbReference type="Proteomes" id="UP001197093">
    <property type="component" value="Unassembled WGS sequence"/>
</dbReference>
<dbReference type="AlphaFoldDB" id="A0AAD4I3H0"/>
<feature type="compositionally biased region" description="Acidic residues" evidence="1">
    <location>
        <begin position="207"/>
        <end position="221"/>
    </location>
</feature>
<organism evidence="3 4">
    <name type="scientific">Staphylotrichum longicolle</name>
    <dbReference type="NCBI Taxonomy" id="669026"/>
    <lineage>
        <taxon>Eukaryota</taxon>
        <taxon>Fungi</taxon>
        <taxon>Dikarya</taxon>
        <taxon>Ascomycota</taxon>
        <taxon>Pezizomycotina</taxon>
        <taxon>Sordariomycetes</taxon>
        <taxon>Sordariomycetidae</taxon>
        <taxon>Sordariales</taxon>
        <taxon>Chaetomiaceae</taxon>
        <taxon>Staphylotrichum</taxon>
    </lineage>
</organism>
<dbReference type="InterPro" id="IPR001932">
    <property type="entry name" value="PPM-type_phosphatase-like_dom"/>
</dbReference>
<dbReference type="SUPFAM" id="SSF81606">
    <property type="entry name" value="PP2C-like"/>
    <property type="match status" value="1"/>
</dbReference>
<dbReference type="EMBL" id="JAHCVI010000001">
    <property type="protein sequence ID" value="KAG7294197.1"/>
    <property type="molecule type" value="Genomic_DNA"/>
</dbReference>
<dbReference type="PANTHER" id="PTHR13832:SF792">
    <property type="entry name" value="GM14286P"/>
    <property type="match status" value="1"/>
</dbReference>
<keyword evidence="4" id="KW-1185">Reference proteome</keyword>
<dbReference type="Gene3D" id="3.60.40.10">
    <property type="entry name" value="PPM-type phosphatase domain"/>
    <property type="match status" value="1"/>
</dbReference>
<dbReference type="InterPro" id="IPR036457">
    <property type="entry name" value="PPM-type-like_dom_sf"/>
</dbReference>
<dbReference type="PROSITE" id="PS51746">
    <property type="entry name" value="PPM_2"/>
    <property type="match status" value="1"/>
</dbReference>
<name>A0AAD4I3H0_9PEZI</name>
<comment type="caution">
    <text evidence="3">The sequence shown here is derived from an EMBL/GenBank/DDBJ whole genome shotgun (WGS) entry which is preliminary data.</text>
</comment>
<evidence type="ECO:0000256" key="1">
    <source>
        <dbReference type="SAM" id="MobiDB-lite"/>
    </source>
</evidence>
<dbReference type="GO" id="GO:0005739">
    <property type="term" value="C:mitochondrion"/>
    <property type="evidence" value="ECO:0007669"/>
    <property type="project" value="TreeGrafter"/>
</dbReference>
<dbReference type="InterPro" id="IPR015655">
    <property type="entry name" value="PP2C"/>
</dbReference>
<evidence type="ECO:0000259" key="2">
    <source>
        <dbReference type="PROSITE" id="PS51746"/>
    </source>
</evidence>
<dbReference type="Pfam" id="PF00481">
    <property type="entry name" value="PP2C"/>
    <property type="match status" value="1"/>
</dbReference>
<protein>
    <recommendedName>
        <fullName evidence="2">PPM-type phosphatase domain-containing protein</fullName>
    </recommendedName>
</protein>
<gene>
    <name evidence="3" type="ORF">NEMBOFW57_004267</name>
</gene>
<dbReference type="PANTHER" id="PTHR13832">
    <property type="entry name" value="PROTEIN PHOSPHATASE 2C"/>
    <property type="match status" value="1"/>
</dbReference>
<evidence type="ECO:0000313" key="4">
    <source>
        <dbReference type="Proteomes" id="UP001197093"/>
    </source>
</evidence>
<feature type="region of interest" description="Disordered" evidence="1">
    <location>
        <begin position="190"/>
        <end position="264"/>
    </location>
</feature>
<dbReference type="SMART" id="SM00332">
    <property type="entry name" value="PP2Cc"/>
    <property type="match status" value="1"/>
</dbReference>
<sequence>MWGTKSSALLRDSPSTTTDSLTTTIMNLNTAAIPLRPSPAGPALDVGLTPKQKARLHEVADLLLEIYQTLARMRRIKAAWIQPGPHDLTAHLPLYASLGLDQRVIYLYSIMPCLDPVASSASSACFFETCRFFDPRNEEHVRDAREFFHDEDDPLCELRPWTTALSQMGQYGAVVMYEARRHVVVFMDNNSTENNDRNLGNGRDEWSVSEEEDEEDEEDDEEGKKEEEEKDEEEAEHEDGEDDGEDDGEEEEEEEKEDEEAEEEHYFDYLDARAAGAVLRDILGWYRDLVDVPGCAADDEEWEGHDDALRAAYRKHGWPGENFDGDAFVVDRARVKPAAEIRFEPEKVLPSRLYLEYMVRESEKAEKAALAQGHEKLAATNDVDEEWVARWQIWNAERLTCESKDRLKRAEELIAQGRGRQKVEDLPLWEWDKVRRVLEYQQRSLGWLKERLENAGTLALPTSQEYIRYDEELIATLQKACVASQADAERLCPGRSISSLDPDESVDGLEMKTKLDYLAGNLRYTEHPCEDRFLHGIFPSPREDGNQWMAWAVFDGHAGWQTADLLEKQLLPVVRHHLSQAKAEISRPPAAVDAVRNAIMRAFVSLDDSITKAALDTPQSNEPLHEKVKLLAPGYAGSCALLSLYDPSSTTLHVACTGDSRAVLGRQKPDGTWEAVPLSVDQTGSNADEIARINREHPGEEDTIAKDGRVLGFAVSRAFGDGRLKWPLELQQTLWRKFNGPAPLTPRYDVRTPPYMTAEPVVTATRIDPDTPSFLIMASDGLWDNLSNQQAVDLVGKWLRMSGAREGNSEAAPPRYETLDFSHFRKGLVERRFTEARTTVQDENAAVHLVRNSLGGNHHELIASRLAFSAPFSRRLRDDITVQVVFFGHKALE</sequence>